<protein>
    <submittedName>
        <fullName evidence="5">Extracellular solute-binding protein</fullName>
    </submittedName>
</protein>
<dbReference type="Pfam" id="PF13416">
    <property type="entry name" value="SBP_bac_8"/>
    <property type="match status" value="1"/>
</dbReference>
<gene>
    <name evidence="5" type="ORF">ITP53_12990</name>
</gene>
<evidence type="ECO:0000313" key="5">
    <source>
        <dbReference type="EMBL" id="MBF8186642.1"/>
    </source>
</evidence>
<dbReference type="Proteomes" id="UP000605361">
    <property type="component" value="Unassembled WGS sequence"/>
</dbReference>
<dbReference type="PROSITE" id="PS51257">
    <property type="entry name" value="PROKAR_LIPOPROTEIN"/>
    <property type="match status" value="1"/>
</dbReference>
<keyword evidence="6" id="KW-1185">Reference proteome</keyword>
<dbReference type="InterPro" id="IPR006059">
    <property type="entry name" value="SBP"/>
</dbReference>
<dbReference type="GO" id="GO:1901982">
    <property type="term" value="F:maltose binding"/>
    <property type="evidence" value="ECO:0007669"/>
    <property type="project" value="TreeGrafter"/>
</dbReference>
<dbReference type="GO" id="GO:0015768">
    <property type="term" value="P:maltose transport"/>
    <property type="evidence" value="ECO:0007669"/>
    <property type="project" value="TreeGrafter"/>
</dbReference>
<comment type="caution">
    <text evidence="5">The sequence shown here is derived from an EMBL/GenBank/DDBJ whole genome shotgun (WGS) entry which is preliminary data.</text>
</comment>
<dbReference type="RefSeq" id="WP_195895611.1">
    <property type="nucleotide sequence ID" value="NZ_JADOGI010000030.1"/>
</dbReference>
<feature type="chain" id="PRO_5037956300" evidence="4">
    <location>
        <begin position="27"/>
        <end position="416"/>
    </location>
</feature>
<comment type="similarity">
    <text evidence="1">Belongs to the bacterial solute-binding protein 1 family.</text>
</comment>
<reference evidence="5" key="1">
    <citation type="submission" date="2020-11" db="EMBL/GenBank/DDBJ databases">
        <title>Whole-genome analyses of Nonomuraea sp. K274.</title>
        <authorList>
            <person name="Veyisoglu A."/>
        </authorList>
    </citation>
    <scope>NUCLEOTIDE SEQUENCE</scope>
    <source>
        <strain evidence="5">K274</strain>
    </source>
</reference>
<name>A0A931A5F8_9ACTN</name>
<evidence type="ECO:0000256" key="4">
    <source>
        <dbReference type="SAM" id="SignalP"/>
    </source>
</evidence>
<dbReference type="SUPFAM" id="SSF53850">
    <property type="entry name" value="Periplasmic binding protein-like II"/>
    <property type="match status" value="1"/>
</dbReference>
<keyword evidence="2" id="KW-0813">Transport</keyword>
<organism evidence="5 6">
    <name type="scientific">Nonomuraea cypriaca</name>
    <dbReference type="NCBI Taxonomy" id="1187855"/>
    <lineage>
        <taxon>Bacteria</taxon>
        <taxon>Bacillati</taxon>
        <taxon>Actinomycetota</taxon>
        <taxon>Actinomycetes</taxon>
        <taxon>Streptosporangiales</taxon>
        <taxon>Streptosporangiaceae</taxon>
        <taxon>Nonomuraea</taxon>
    </lineage>
</organism>
<dbReference type="Gene3D" id="3.40.190.10">
    <property type="entry name" value="Periplasmic binding protein-like II"/>
    <property type="match status" value="2"/>
</dbReference>
<evidence type="ECO:0000313" key="6">
    <source>
        <dbReference type="Proteomes" id="UP000605361"/>
    </source>
</evidence>
<feature type="signal peptide" evidence="4">
    <location>
        <begin position="1"/>
        <end position="26"/>
    </location>
</feature>
<accession>A0A931A5F8</accession>
<dbReference type="GO" id="GO:0042956">
    <property type="term" value="P:maltodextrin transmembrane transport"/>
    <property type="evidence" value="ECO:0007669"/>
    <property type="project" value="TreeGrafter"/>
</dbReference>
<dbReference type="PANTHER" id="PTHR30061">
    <property type="entry name" value="MALTOSE-BINDING PERIPLASMIC PROTEIN"/>
    <property type="match status" value="1"/>
</dbReference>
<dbReference type="EMBL" id="JADOGI010000030">
    <property type="protein sequence ID" value="MBF8186642.1"/>
    <property type="molecule type" value="Genomic_DNA"/>
</dbReference>
<sequence>MKFLYLAVAGTALLALAACAPSTAPASGGGDEKTGTLRVWLYDEPNRAPKDKVVNEAIKEFTAAHAGVEVEVTYVPTTPARHEKFKGAFNDPASSPDVAEYGNTDLAEYAAAGGFADLTADLRGQDMTPDLLQSAAVDGKQYGLPWFIGVRALYYRTDVFDELGLEPPASIAELTESARTIREKKPDLYGIAVGGEYTFGALPFIWDAGGDITALDSAESRAGVKAYTDLMKDDICPPQACVSLTGGKTVELFASGKAAMGIIGNFNRSAVDAGAAAGKYAVVPLPGAADGSIAPAFAGGNNLGVLKNAGHRTLAVDFVKLLGGKTYQTKMYEAMGNLPTLTGARDELAAEDPFMKPFLDTVAKGTRFVPIDPAWVKIDNGKVIPTMLQKVATGQSTVDAATSEAAAAVKTAFGRS</sequence>
<proteinExistence type="inferred from homology"/>
<evidence type="ECO:0000256" key="3">
    <source>
        <dbReference type="ARBA" id="ARBA00022729"/>
    </source>
</evidence>
<dbReference type="GO" id="GO:0055052">
    <property type="term" value="C:ATP-binding cassette (ABC) transporter complex, substrate-binding subunit-containing"/>
    <property type="evidence" value="ECO:0007669"/>
    <property type="project" value="TreeGrafter"/>
</dbReference>
<keyword evidence="3 4" id="KW-0732">Signal</keyword>
<evidence type="ECO:0000256" key="1">
    <source>
        <dbReference type="ARBA" id="ARBA00008520"/>
    </source>
</evidence>
<dbReference type="PANTHER" id="PTHR30061:SF50">
    <property type="entry name" value="MALTOSE_MALTODEXTRIN-BINDING PERIPLASMIC PROTEIN"/>
    <property type="match status" value="1"/>
</dbReference>
<dbReference type="AlphaFoldDB" id="A0A931A5F8"/>
<evidence type="ECO:0000256" key="2">
    <source>
        <dbReference type="ARBA" id="ARBA00022448"/>
    </source>
</evidence>